<evidence type="ECO:0000256" key="6">
    <source>
        <dbReference type="ARBA" id="ARBA00022840"/>
    </source>
</evidence>
<dbReference type="SUPFAM" id="SSF52540">
    <property type="entry name" value="P-loop containing nucleoside triphosphate hydrolases"/>
    <property type="match status" value="1"/>
</dbReference>
<name>A0A849SL81_UNCEI</name>
<evidence type="ECO:0000313" key="9">
    <source>
        <dbReference type="EMBL" id="NOT35356.1"/>
    </source>
</evidence>
<dbReference type="GO" id="GO:0004798">
    <property type="term" value="F:dTMP kinase activity"/>
    <property type="evidence" value="ECO:0007669"/>
    <property type="project" value="UniProtKB-UniRule"/>
</dbReference>
<dbReference type="GO" id="GO:0006227">
    <property type="term" value="P:dUDP biosynthetic process"/>
    <property type="evidence" value="ECO:0007669"/>
    <property type="project" value="TreeGrafter"/>
</dbReference>
<dbReference type="GO" id="GO:0006235">
    <property type="term" value="P:dTTP biosynthetic process"/>
    <property type="evidence" value="ECO:0007669"/>
    <property type="project" value="UniProtKB-UniRule"/>
</dbReference>
<organism evidence="9 10">
    <name type="scientific">Eiseniibacteriota bacterium</name>
    <dbReference type="NCBI Taxonomy" id="2212470"/>
    <lineage>
        <taxon>Bacteria</taxon>
        <taxon>Candidatus Eiseniibacteriota</taxon>
    </lineage>
</organism>
<evidence type="ECO:0000256" key="2">
    <source>
        <dbReference type="ARBA" id="ARBA00022679"/>
    </source>
</evidence>
<proteinExistence type="inferred from homology"/>
<gene>
    <name evidence="7" type="primary">tmk</name>
    <name evidence="9" type="ORF">HOP12_14525</name>
</gene>
<dbReference type="EC" id="2.7.4.9" evidence="7"/>
<comment type="caution">
    <text evidence="7">Lacks conserved residue(s) required for the propagation of feature annotation.</text>
</comment>
<keyword evidence="6 7" id="KW-0067">ATP-binding</keyword>
<keyword evidence="4 7" id="KW-0547">Nucleotide-binding</keyword>
<comment type="caution">
    <text evidence="9">The sequence shown here is derived from an EMBL/GenBank/DDBJ whole genome shotgun (WGS) entry which is preliminary data.</text>
</comment>
<comment type="catalytic activity">
    <reaction evidence="7">
        <text>dTMP + ATP = dTDP + ADP</text>
        <dbReference type="Rhea" id="RHEA:13517"/>
        <dbReference type="ChEBI" id="CHEBI:30616"/>
        <dbReference type="ChEBI" id="CHEBI:58369"/>
        <dbReference type="ChEBI" id="CHEBI:63528"/>
        <dbReference type="ChEBI" id="CHEBI:456216"/>
        <dbReference type="EC" id="2.7.4.9"/>
    </reaction>
</comment>
<feature type="domain" description="Thymidylate kinase-like" evidence="8">
    <location>
        <begin position="26"/>
        <end position="214"/>
    </location>
</feature>
<evidence type="ECO:0000256" key="5">
    <source>
        <dbReference type="ARBA" id="ARBA00022777"/>
    </source>
</evidence>
<dbReference type="InterPro" id="IPR018094">
    <property type="entry name" value="Thymidylate_kinase"/>
</dbReference>
<dbReference type="InterPro" id="IPR027417">
    <property type="entry name" value="P-loop_NTPase"/>
</dbReference>
<comment type="function">
    <text evidence="7">Phosphorylation of dTMP to form dTDP in both de novo and salvage pathways of dTTP synthesis.</text>
</comment>
<keyword evidence="2 7" id="KW-0808">Transferase</keyword>
<keyword evidence="3 7" id="KW-0545">Nucleotide biosynthesis</keyword>
<evidence type="ECO:0000259" key="8">
    <source>
        <dbReference type="Pfam" id="PF02223"/>
    </source>
</evidence>
<evidence type="ECO:0000256" key="7">
    <source>
        <dbReference type="HAMAP-Rule" id="MF_00165"/>
    </source>
</evidence>
<protein>
    <recommendedName>
        <fullName evidence="7">Thymidylate kinase</fullName>
        <ecNumber evidence="7">2.7.4.9</ecNumber>
    </recommendedName>
    <alternativeName>
        <fullName evidence="7">dTMP kinase</fullName>
    </alternativeName>
</protein>
<dbReference type="AlphaFoldDB" id="A0A849SL81"/>
<evidence type="ECO:0000256" key="3">
    <source>
        <dbReference type="ARBA" id="ARBA00022727"/>
    </source>
</evidence>
<comment type="similarity">
    <text evidence="1 7">Belongs to the thymidylate kinase family.</text>
</comment>
<keyword evidence="5 7" id="KW-0418">Kinase</keyword>
<dbReference type="HAMAP" id="MF_00165">
    <property type="entry name" value="Thymidylate_kinase"/>
    <property type="match status" value="1"/>
</dbReference>
<dbReference type="PANTHER" id="PTHR10344">
    <property type="entry name" value="THYMIDYLATE KINASE"/>
    <property type="match status" value="1"/>
</dbReference>
<sequence>MPRFESLGDGIPGVLLEDLTGWLIVVEGTDGVGRTTHVNLLREYLERLGYAVAETGFTRSDLTSRGLQRAKQGNTLGSNAFNLYYATDFADRLEHQIVPALRAGFVMLTDRYFYSLMARAVVRGAEPEWIRQVYSFALKPDAVFYLRIDVPDLVPRVLTSGGFDYWESGMDIPMGDDLYDSFINYQSRVIQQLDRLSSDYDFDVIDATQSVEEIDEYLTQKVAALLQSTPARPAPRLATT</sequence>
<dbReference type="InterPro" id="IPR039430">
    <property type="entry name" value="Thymidylate_kin-like_dom"/>
</dbReference>
<dbReference type="EMBL" id="JABFRW010000190">
    <property type="protein sequence ID" value="NOT35356.1"/>
    <property type="molecule type" value="Genomic_DNA"/>
</dbReference>
<accession>A0A849SL81</accession>
<evidence type="ECO:0000256" key="4">
    <source>
        <dbReference type="ARBA" id="ARBA00022741"/>
    </source>
</evidence>
<dbReference type="GO" id="GO:0006233">
    <property type="term" value="P:dTDP biosynthetic process"/>
    <property type="evidence" value="ECO:0007669"/>
    <property type="project" value="InterPro"/>
</dbReference>
<dbReference type="GO" id="GO:0005524">
    <property type="term" value="F:ATP binding"/>
    <property type="evidence" value="ECO:0007669"/>
    <property type="project" value="UniProtKB-UniRule"/>
</dbReference>
<dbReference type="PANTHER" id="PTHR10344:SF1">
    <property type="entry name" value="THYMIDYLATE KINASE"/>
    <property type="match status" value="1"/>
</dbReference>
<dbReference type="GO" id="GO:0005737">
    <property type="term" value="C:cytoplasm"/>
    <property type="evidence" value="ECO:0007669"/>
    <property type="project" value="TreeGrafter"/>
</dbReference>
<dbReference type="Pfam" id="PF02223">
    <property type="entry name" value="Thymidylate_kin"/>
    <property type="match status" value="1"/>
</dbReference>
<evidence type="ECO:0000256" key="1">
    <source>
        <dbReference type="ARBA" id="ARBA00009776"/>
    </source>
</evidence>
<dbReference type="Proteomes" id="UP000580839">
    <property type="component" value="Unassembled WGS sequence"/>
</dbReference>
<evidence type="ECO:0000313" key="10">
    <source>
        <dbReference type="Proteomes" id="UP000580839"/>
    </source>
</evidence>
<reference evidence="9 10" key="1">
    <citation type="submission" date="2020-04" db="EMBL/GenBank/DDBJ databases">
        <title>Metagenomic profiling of ammonia- and methane-oxidizing microorganisms in a Dutch drinking water treatment plant.</title>
        <authorList>
            <person name="Poghosyan L."/>
            <person name="Leucker S."/>
        </authorList>
    </citation>
    <scope>NUCLEOTIDE SEQUENCE [LARGE SCALE GENOMIC DNA]</scope>
    <source>
        <strain evidence="9">S-RSF-IL-03</strain>
    </source>
</reference>
<dbReference type="CDD" id="cd01672">
    <property type="entry name" value="TMPK"/>
    <property type="match status" value="1"/>
</dbReference>
<dbReference type="Gene3D" id="3.40.50.300">
    <property type="entry name" value="P-loop containing nucleotide triphosphate hydrolases"/>
    <property type="match status" value="1"/>
</dbReference>